<dbReference type="InterPro" id="IPR028098">
    <property type="entry name" value="Glyco_trans_4-like_N"/>
</dbReference>
<dbReference type="SUPFAM" id="SSF53756">
    <property type="entry name" value="UDP-Glycosyltransferase/glycogen phosphorylase"/>
    <property type="match status" value="1"/>
</dbReference>
<accession>A0A1U7HKK4</accession>
<dbReference type="GO" id="GO:0016787">
    <property type="term" value="F:hydrolase activity"/>
    <property type="evidence" value="ECO:0007669"/>
    <property type="project" value="UniProtKB-KW"/>
</dbReference>
<dbReference type="STRING" id="1921803.NIES593_08125"/>
<gene>
    <name evidence="5" type="ORF">NIES593_08125</name>
</gene>
<keyword evidence="6" id="KW-1185">Reference proteome</keyword>
<evidence type="ECO:0000313" key="5">
    <source>
        <dbReference type="EMBL" id="OKH24116.1"/>
    </source>
</evidence>
<dbReference type="GO" id="GO:0016757">
    <property type="term" value="F:glycosyltransferase activity"/>
    <property type="evidence" value="ECO:0007669"/>
    <property type="project" value="UniProtKB-KW"/>
</dbReference>
<dbReference type="PANTHER" id="PTHR12526">
    <property type="entry name" value="GLYCOSYLTRANSFERASE"/>
    <property type="match status" value="1"/>
</dbReference>
<sequence length="417" mass="46695">MKQTIGCVNQIKTIQLLPQNQTAKSTYALISVDDDRCEQHVYVRSLGLALAQRGCQVDIFTRRQDPDQPAITNRASGCRIIRLTAGPTRFIPQDELFEHLPAFLEAWLAFQGCCDRHYSLIHTNYWLSGWVGLQLKSRLKLPLVHTYHSIGSVKYEDTEPMPRIASARLVVEWACLQEADCVVATSPQEKIDLRWLVSRRGRIRVIPYGIDIQPFSSLVKATARQQLGISPKTKTILYVGSFERRKGIETLIKACAQLPRRFQLYLVDRSEQSSSDEQERIRALIWEWGLEGITTFAKPIPPQQLPAYYAAADVCVVPSDYESLGLVAIEAMAAGIPVIASHVGGLRHAVIHGETGLLVPPSNPEALAYALWAVLSNSKLARSWGEAGSKRVQLHFNSATVAARIHQLYRSLTQIYQ</sequence>
<feature type="domain" description="Glycosyltransferase subfamily 4-like N-terminal" evidence="4">
    <location>
        <begin position="40"/>
        <end position="209"/>
    </location>
</feature>
<dbReference type="AlphaFoldDB" id="A0A1U7HKK4"/>
<evidence type="ECO:0000259" key="3">
    <source>
        <dbReference type="Pfam" id="PF00534"/>
    </source>
</evidence>
<dbReference type="PANTHER" id="PTHR12526:SF510">
    <property type="entry name" value="D-INOSITOL 3-PHOSPHATE GLYCOSYLTRANSFERASE"/>
    <property type="match status" value="1"/>
</dbReference>
<keyword evidence="5" id="KW-0378">Hydrolase</keyword>
<dbReference type="Gene3D" id="3.40.50.2000">
    <property type="entry name" value="Glycogen Phosphorylase B"/>
    <property type="match status" value="2"/>
</dbReference>
<name>A0A1U7HKK4_9CYAN</name>
<protein>
    <submittedName>
        <fullName evidence="5">Glycoside hydrolase</fullName>
    </submittedName>
</protein>
<dbReference type="RefSeq" id="WP_073599101.1">
    <property type="nucleotide sequence ID" value="NZ_MRCB01000007.1"/>
</dbReference>
<evidence type="ECO:0000259" key="4">
    <source>
        <dbReference type="Pfam" id="PF13579"/>
    </source>
</evidence>
<reference evidence="5 6" key="1">
    <citation type="submission" date="2016-11" db="EMBL/GenBank/DDBJ databases">
        <title>Draft Genome Sequences of Nine Cyanobacterial Strains from Diverse Habitats.</title>
        <authorList>
            <person name="Zhu T."/>
            <person name="Hou S."/>
            <person name="Lu X."/>
            <person name="Hess W.R."/>
        </authorList>
    </citation>
    <scope>NUCLEOTIDE SEQUENCE [LARGE SCALE GENOMIC DNA]</scope>
    <source>
        <strain evidence="5 6">NIES-593</strain>
    </source>
</reference>
<comment type="caution">
    <text evidence="5">The sequence shown here is derived from an EMBL/GenBank/DDBJ whole genome shotgun (WGS) entry which is preliminary data.</text>
</comment>
<dbReference type="InterPro" id="IPR001296">
    <property type="entry name" value="Glyco_trans_1"/>
</dbReference>
<feature type="domain" description="Glycosyl transferase family 1" evidence="3">
    <location>
        <begin position="221"/>
        <end position="391"/>
    </location>
</feature>
<organism evidence="5 6">
    <name type="scientific">Hydrococcus rivularis NIES-593</name>
    <dbReference type="NCBI Taxonomy" id="1921803"/>
    <lineage>
        <taxon>Bacteria</taxon>
        <taxon>Bacillati</taxon>
        <taxon>Cyanobacteriota</taxon>
        <taxon>Cyanophyceae</taxon>
        <taxon>Pleurocapsales</taxon>
        <taxon>Hydrococcaceae</taxon>
        <taxon>Hydrococcus</taxon>
    </lineage>
</organism>
<dbReference type="Proteomes" id="UP000186868">
    <property type="component" value="Unassembled WGS sequence"/>
</dbReference>
<dbReference type="Pfam" id="PF00534">
    <property type="entry name" value="Glycos_transf_1"/>
    <property type="match status" value="1"/>
</dbReference>
<dbReference type="EMBL" id="MRCB01000007">
    <property type="protein sequence ID" value="OKH24116.1"/>
    <property type="molecule type" value="Genomic_DNA"/>
</dbReference>
<keyword evidence="1" id="KW-0328">Glycosyltransferase</keyword>
<evidence type="ECO:0000256" key="1">
    <source>
        <dbReference type="ARBA" id="ARBA00022676"/>
    </source>
</evidence>
<dbReference type="Pfam" id="PF13579">
    <property type="entry name" value="Glyco_trans_4_4"/>
    <property type="match status" value="1"/>
</dbReference>
<keyword evidence="2" id="KW-0808">Transferase</keyword>
<evidence type="ECO:0000256" key="2">
    <source>
        <dbReference type="ARBA" id="ARBA00022679"/>
    </source>
</evidence>
<evidence type="ECO:0000313" key="6">
    <source>
        <dbReference type="Proteomes" id="UP000186868"/>
    </source>
</evidence>
<proteinExistence type="predicted"/>
<dbReference type="OrthoDB" id="9813214at2"/>